<dbReference type="GO" id="GO:0003857">
    <property type="term" value="F:(3S)-3-hydroxyacyl-CoA dehydrogenase (NAD+) activity"/>
    <property type="evidence" value="ECO:0007669"/>
    <property type="project" value="UniProtKB-EC"/>
</dbReference>
<dbReference type="CDD" id="cd06558">
    <property type="entry name" value="crotonase-like"/>
    <property type="match status" value="1"/>
</dbReference>
<dbReference type="GO" id="GO:0070403">
    <property type="term" value="F:NAD+ binding"/>
    <property type="evidence" value="ECO:0007669"/>
    <property type="project" value="InterPro"/>
</dbReference>
<reference evidence="7" key="1">
    <citation type="submission" date="2021-07" db="EMBL/GenBank/DDBJ databases">
        <title>Complete genome sequences of four Thermus thermophilus strains isolated from Arima Hot Spring in Japan.</title>
        <authorList>
            <person name="Tomariguchi N."/>
            <person name="Ueno Y."/>
            <person name="Miyazaki K."/>
        </authorList>
    </citation>
    <scope>NUCLEOTIDE SEQUENCE</scope>
    <source>
        <strain evidence="7">AA1-1</strain>
    </source>
</reference>
<dbReference type="SUPFAM" id="SSF52096">
    <property type="entry name" value="ClpP/crotonase"/>
    <property type="match status" value="1"/>
</dbReference>
<name>A0AAD1KVC7_THETH</name>
<evidence type="ECO:0000259" key="6">
    <source>
        <dbReference type="Pfam" id="PF16113"/>
    </source>
</evidence>
<feature type="domain" description="3-hydroxyacyl-CoA dehydrogenase NAD binding" evidence="5">
    <location>
        <begin position="4"/>
        <end position="185"/>
    </location>
</feature>
<evidence type="ECO:0000313" key="7">
    <source>
        <dbReference type="EMBL" id="BCZ86792.1"/>
    </source>
</evidence>
<dbReference type="Pfam" id="PF00725">
    <property type="entry name" value="3HCDH"/>
    <property type="match status" value="1"/>
</dbReference>
<dbReference type="PANTHER" id="PTHR48075">
    <property type="entry name" value="3-HYDROXYACYL-COA DEHYDROGENASE FAMILY PROTEIN"/>
    <property type="match status" value="1"/>
</dbReference>
<dbReference type="Pfam" id="PF02737">
    <property type="entry name" value="3HCDH_N"/>
    <property type="match status" value="1"/>
</dbReference>
<dbReference type="RefSeq" id="WP_223969072.1">
    <property type="nucleotide sequence ID" value="NZ_AP024926.1"/>
</dbReference>
<dbReference type="InterPro" id="IPR006108">
    <property type="entry name" value="3HC_DH_C"/>
</dbReference>
<dbReference type="PANTHER" id="PTHR48075:SF7">
    <property type="entry name" value="3-HYDROXYACYL-COA DEHYDROGENASE-RELATED"/>
    <property type="match status" value="1"/>
</dbReference>
<feature type="domain" description="Enoyl-CoA hydratase/isomerase" evidence="6">
    <location>
        <begin position="458"/>
        <end position="605"/>
    </location>
</feature>
<dbReference type="GO" id="GO:0006631">
    <property type="term" value="P:fatty acid metabolic process"/>
    <property type="evidence" value="ECO:0007669"/>
    <property type="project" value="InterPro"/>
</dbReference>
<evidence type="ECO:0000313" key="8">
    <source>
        <dbReference type="Proteomes" id="UP000825379"/>
    </source>
</evidence>
<organism evidence="7 8">
    <name type="scientific">Thermus thermophilus</name>
    <dbReference type="NCBI Taxonomy" id="274"/>
    <lineage>
        <taxon>Bacteria</taxon>
        <taxon>Thermotogati</taxon>
        <taxon>Deinococcota</taxon>
        <taxon>Deinococci</taxon>
        <taxon>Thermales</taxon>
        <taxon>Thermaceae</taxon>
        <taxon>Thermus</taxon>
    </lineage>
</organism>
<dbReference type="InterPro" id="IPR036291">
    <property type="entry name" value="NAD(P)-bd_dom_sf"/>
</dbReference>
<dbReference type="InterPro" id="IPR045004">
    <property type="entry name" value="ECH_dom"/>
</dbReference>
<dbReference type="Pfam" id="PF16113">
    <property type="entry name" value="ECH_2"/>
    <property type="match status" value="1"/>
</dbReference>
<keyword evidence="1" id="KW-0560">Oxidoreductase</keyword>
<evidence type="ECO:0000256" key="3">
    <source>
        <dbReference type="ARBA" id="ARBA00049556"/>
    </source>
</evidence>
<accession>A0AAD1KVC7</accession>
<dbReference type="Gene3D" id="3.40.50.720">
    <property type="entry name" value="NAD(P)-binding Rossmann-like Domain"/>
    <property type="match status" value="1"/>
</dbReference>
<evidence type="ECO:0000256" key="2">
    <source>
        <dbReference type="ARBA" id="ARBA00023027"/>
    </source>
</evidence>
<keyword evidence="2" id="KW-0520">NAD</keyword>
<dbReference type="Gene3D" id="3.90.226.10">
    <property type="entry name" value="2-enoyl-CoA Hydratase, Chain A, domain 1"/>
    <property type="match status" value="1"/>
</dbReference>
<dbReference type="InterPro" id="IPR008927">
    <property type="entry name" value="6-PGluconate_DH-like_C_sf"/>
</dbReference>
<gene>
    <name evidence="7" type="ORF">TthAA11_09740</name>
</gene>
<evidence type="ECO:0000259" key="4">
    <source>
        <dbReference type="Pfam" id="PF00725"/>
    </source>
</evidence>
<sequence length="762" mass="84884">MIKKVGVVGAGTMGSGIAALVASAGIPVVLLDIPGKEDRNEHAKRGLERALKARPAAFMDPERARYVEIGNTEDDLEKLKDCDWVVEAIIEKPEPKQALYARLEGLLKPTAIVSSNTSGIPMRILLEGRSEGFRRRFLGTHFFNPPRYLHLLELIPTPETDPKVLEEIRRFGERILGKGTVLAKDSPGFIANRLGVYGMVQAMRLMEKHGLTIDEVDALTGSLLGRPNSATFRTADLTGLDVLKMVAEELSEATGEDFRLPEWFYKMVEQGRLGDKTGGGFYKKENGERFTLDYTTFEYRPQRKLELPELAALKDRPLEERLKGALNLPGKYGAFLKELFARTVHYTVTKAPEIAYDLLAVDQALEWGFGWEEGPFKNMDALGLDYVRQAFKEFGLEEPAWTRGKARFYQDGQYLGFDGAYHPVPKRPDVIQLKSLKREGKVLYSAKEASILDLGDGVLLLEFHSKMNAIGEGVLRTLEKALRMVEEGEYLGLVIGNEDPRAFSAGANLALILSLAQEGEWDELRRATYFFQQATKAIRYSPFPVVVAPFGLTLGGGAEFTLHADHVQAHAELYIGLVEAGVGLLPAGGGTKEMLLRFTQELSGYAQADLFEGVRRAFELIATAKVATSALEAKKFGFLRDRDDITMNRDFLIADAKRKVLELAVDYRPPLPPRITVLGDEALGNLKYAVWQFREAGEITDHEVRIGQEIAWVLSGGGGPRREVSEDFLLELEREAFLRLLGTRKTQERIAHTLKTGKPLRN</sequence>
<dbReference type="EMBL" id="AP024926">
    <property type="protein sequence ID" value="BCZ86792.1"/>
    <property type="molecule type" value="Genomic_DNA"/>
</dbReference>
<feature type="domain" description="3-hydroxyacyl-CoA dehydrogenase C-terminal" evidence="4">
    <location>
        <begin position="188"/>
        <end position="283"/>
    </location>
</feature>
<protein>
    <submittedName>
        <fullName evidence="7">3-hydroxyacyl-CoA dehydrogenase</fullName>
    </submittedName>
</protein>
<dbReference type="InterPro" id="IPR006176">
    <property type="entry name" value="3-OHacyl-CoA_DH_NAD-bd"/>
</dbReference>
<dbReference type="SUPFAM" id="SSF48179">
    <property type="entry name" value="6-phosphogluconate dehydrogenase C-terminal domain-like"/>
    <property type="match status" value="2"/>
</dbReference>
<evidence type="ECO:0000256" key="1">
    <source>
        <dbReference type="ARBA" id="ARBA00023002"/>
    </source>
</evidence>
<comment type="catalytic activity">
    <reaction evidence="3">
        <text>a (3S)-3-hydroxyacyl-CoA + NAD(+) = a 3-oxoacyl-CoA + NADH + H(+)</text>
        <dbReference type="Rhea" id="RHEA:22432"/>
        <dbReference type="ChEBI" id="CHEBI:15378"/>
        <dbReference type="ChEBI" id="CHEBI:57318"/>
        <dbReference type="ChEBI" id="CHEBI:57540"/>
        <dbReference type="ChEBI" id="CHEBI:57945"/>
        <dbReference type="ChEBI" id="CHEBI:90726"/>
        <dbReference type="EC" id="1.1.1.35"/>
    </reaction>
</comment>
<dbReference type="InterPro" id="IPR029045">
    <property type="entry name" value="ClpP/crotonase-like_dom_sf"/>
</dbReference>
<dbReference type="SUPFAM" id="SSF51735">
    <property type="entry name" value="NAD(P)-binding Rossmann-fold domains"/>
    <property type="match status" value="1"/>
</dbReference>
<evidence type="ECO:0000259" key="5">
    <source>
        <dbReference type="Pfam" id="PF02737"/>
    </source>
</evidence>
<proteinExistence type="predicted"/>
<dbReference type="Proteomes" id="UP000825379">
    <property type="component" value="Chromosome"/>
</dbReference>
<dbReference type="Gene3D" id="1.10.1040.50">
    <property type="match status" value="1"/>
</dbReference>
<dbReference type="AlphaFoldDB" id="A0AAD1KVC7"/>